<keyword evidence="3" id="KW-0560">Oxidoreductase</keyword>
<evidence type="ECO:0000313" key="6">
    <source>
        <dbReference type="Proteomes" id="UP001528912"/>
    </source>
</evidence>
<gene>
    <name evidence="5" type="ORF">P4R38_14825</name>
</gene>
<keyword evidence="6" id="KW-1185">Reference proteome</keyword>
<evidence type="ECO:0000313" key="5">
    <source>
        <dbReference type="EMBL" id="MDF8265521.1"/>
    </source>
</evidence>
<comment type="caution">
    <text evidence="5">The sequence shown here is derived from an EMBL/GenBank/DDBJ whole genome shotgun (WGS) entry which is preliminary data.</text>
</comment>
<dbReference type="PRINTS" id="PR00411">
    <property type="entry name" value="PNDRDTASEI"/>
</dbReference>
<evidence type="ECO:0000256" key="2">
    <source>
        <dbReference type="ARBA" id="ARBA00010139"/>
    </source>
</evidence>
<organism evidence="5 6">
    <name type="scientific">Luteipulveratus flavus</name>
    <dbReference type="NCBI Taxonomy" id="3031728"/>
    <lineage>
        <taxon>Bacteria</taxon>
        <taxon>Bacillati</taxon>
        <taxon>Actinomycetota</taxon>
        <taxon>Actinomycetes</taxon>
        <taxon>Micrococcales</taxon>
        <taxon>Dermacoccaceae</taxon>
        <taxon>Luteipulveratus</taxon>
    </lineage>
</organism>
<accession>A0ABT6C9V7</accession>
<evidence type="ECO:0000256" key="1">
    <source>
        <dbReference type="ARBA" id="ARBA00001974"/>
    </source>
</evidence>
<dbReference type="Pfam" id="PF13738">
    <property type="entry name" value="Pyr_redox_3"/>
    <property type="match status" value="1"/>
</dbReference>
<dbReference type="InterPro" id="IPR051820">
    <property type="entry name" value="FAD-binding_MO"/>
</dbReference>
<dbReference type="EMBL" id="JAROAV010000036">
    <property type="protein sequence ID" value="MDF8265521.1"/>
    <property type="molecule type" value="Genomic_DNA"/>
</dbReference>
<dbReference type="PANTHER" id="PTHR43872:SF1">
    <property type="entry name" value="MONOOXYGENASE, PUTATIVE (AFU_ORTHOLOGUE AFUA_8G02570)-RELATED"/>
    <property type="match status" value="1"/>
</dbReference>
<dbReference type="SUPFAM" id="SSF51905">
    <property type="entry name" value="FAD/NAD(P)-binding domain"/>
    <property type="match status" value="1"/>
</dbReference>
<sequence>MDSAHYDVVIVGAGISGIGAAYRLQTECPGLSYLIVEGRGSVGGTWDLFKYPGLRSDSDMFTLGFPFEPWRGEKSIADGADILQYIKDTTAKYGIDERIRLNTKVTHASWSSEDASWTIDLAGGDGPSQVTAGFCYLASGYYSYDEGYTPDFPGRESFTGQVVHPQFWPEDLDVTGKRVVVIGSGATAITLVPALADRGAEHVTMLQRTPSYILALPGKDPVADLVRRLPSDKVAHSVNRWSNAVKAVGFYQFARRMPGIATKALTGGARRALVDAPAYDPKHFQPPYKPWDQRVCFIPDGDLFTALRSGDASIVTDTIDAFVPEGIRTSSGEVVQADIVVTATGLNLQIGGGATLDVDGEKVDFGDHFVYRGCMLEGVPNAAMAIGYTNASWTLRADLSAQFFCRFVRQVRDNGYAFGFPRVSGSLTPSPVLDLSSGYVQRSVEELPRRGDKAPWLVRQNYVLDALDMKRAKPTDDMRFVRPGESIRPGAGTARRTRDTASA</sequence>
<evidence type="ECO:0000256" key="4">
    <source>
        <dbReference type="SAM" id="MobiDB-lite"/>
    </source>
</evidence>
<dbReference type="RefSeq" id="WP_277192844.1">
    <property type="nucleotide sequence ID" value="NZ_JAROAV010000036.1"/>
</dbReference>
<comment type="similarity">
    <text evidence="2">Belongs to the FAD-binding monooxygenase family.</text>
</comment>
<dbReference type="InterPro" id="IPR036188">
    <property type="entry name" value="FAD/NAD-bd_sf"/>
</dbReference>
<protein>
    <submittedName>
        <fullName evidence="5">NAD(P)/FAD-dependent oxidoreductase</fullName>
    </submittedName>
</protein>
<proteinExistence type="inferred from homology"/>
<name>A0ABT6C9V7_9MICO</name>
<dbReference type="Proteomes" id="UP001528912">
    <property type="component" value="Unassembled WGS sequence"/>
</dbReference>
<reference evidence="5 6" key="1">
    <citation type="submission" date="2023-03" db="EMBL/GenBank/DDBJ databases">
        <title>YIM 133296 draft genome.</title>
        <authorList>
            <person name="Xiong L."/>
        </authorList>
    </citation>
    <scope>NUCLEOTIDE SEQUENCE [LARGE SCALE GENOMIC DNA]</scope>
    <source>
        <strain evidence="5 6">YIM 133296</strain>
    </source>
</reference>
<comment type="cofactor">
    <cofactor evidence="1">
        <name>FAD</name>
        <dbReference type="ChEBI" id="CHEBI:57692"/>
    </cofactor>
</comment>
<dbReference type="PANTHER" id="PTHR43872">
    <property type="entry name" value="MONOOXYGENASE, PUTATIVE (AFU_ORTHOLOGUE AFUA_8G02570)-RELATED"/>
    <property type="match status" value="1"/>
</dbReference>
<dbReference type="Gene3D" id="3.50.50.60">
    <property type="entry name" value="FAD/NAD(P)-binding domain"/>
    <property type="match status" value="3"/>
</dbReference>
<feature type="region of interest" description="Disordered" evidence="4">
    <location>
        <begin position="483"/>
        <end position="503"/>
    </location>
</feature>
<keyword evidence="3" id="KW-0503">Monooxygenase</keyword>
<evidence type="ECO:0000256" key="3">
    <source>
        <dbReference type="ARBA" id="ARBA00023033"/>
    </source>
</evidence>